<protein>
    <submittedName>
        <fullName evidence="1">Regulatory protein GemA</fullName>
    </submittedName>
</protein>
<accession>A0A3R8MM87</accession>
<name>A0A3R8MM87_BIBTR</name>
<evidence type="ECO:0000313" key="1">
    <source>
        <dbReference type="EMBL" id="RRN04933.1"/>
    </source>
</evidence>
<proteinExistence type="predicted"/>
<dbReference type="Proteomes" id="UP000276010">
    <property type="component" value="Unassembled WGS sequence"/>
</dbReference>
<dbReference type="STRING" id="1263831.F543_6050"/>
<comment type="caution">
    <text evidence="1">The sequence shown here is derived from an EMBL/GenBank/DDBJ whole genome shotgun (WGS) entry which is preliminary data.</text>
</comment>
<sequence length="158" mass="18114">MDKSKLIQLVKIGQNQLNISDESYRAMLKRLTNKTSATKLTIVELYKVIYELQQKGAKITVFARKKAKPSDYSPATGERPVKSEITHKIRAVWIAMGKAGMLRDSSEKALNIYARKVFKHRSPMLLNVGALNDREATRLLEMLKQWQKRVAKQRGEIE</sequence>
<gene>
    <name evidence="1" type="ORF">EIM44_04280</name>
</gene>
<dbReference type="AlphaFoldDB" id="A0A3R8MM87"/>
<reference evidence="1 2" key="1">
    <citation type="submission" date="2018-11" db="EMBL/GenBank/DDBJ databases">
        <title>Whole genome sequence of Bibersteinia trehalosi strain OADDL-BT1 an multidrug resistant pathogen isolate.</title>
        <authorList>
            <person name="Couger M."/>
            <person name="Ramachandran A."/>
        </authorList>
    </citation>
    <scope>NUCLEOTIDE SEQUENCE [LARGE SCALE GENOMIC DNA]</scope>
    <source>
        <strain evidence="1 2">OADDL-BT1</strain>
    </source>
</reference>
<dbReference type="InterPro" id="IPR009363">
    <property type="entry name" value="Phage_Mu_Gp16"/>
</dbReference>
<dbReference type="Pfam" id="PF06252">
    <property type="entry name" value="GemA"/>
    <property type="match status" value="1"/>
</dbReference>
<dbReference type="EMBL" id="RRUC01000015">
    <property type="protein sequence ID" value="RRN04933.1"/>
    <property type="molecule type" value="Genomic_DNA"/>
</dbReference>
<evidence type="ECO:0000313" key="2">
    <source>
        <dbReference type="Proteomes" id="UP000276010"/>
    </source>
</evidence>
<organism evidence="1 2">
    <name type="scientific">Bibersteinia trehalosi</name>
    <name type="common">Pasteurella trehalosi</name>
    <dbReference type="NCBI Taxonomy" id="47735"/>
    <lineage>
        <taxon>Bacteria</taxon>
        <taxon>Pseudomonadati</taxon>
        <taxon>Pseudomonadota</taxon>
        <taxon>Gammaproteobacteria</taxon>
        <taxon>Pasteurellales</taxon>
        <taxon>Pasteurellaceae</taxon>
        <taxon>Bibersteinia</taxon>
    </lineage>
</organism>